<evidence type="ECO:0000313" key="4">
    <source>
        <dbReference type="EMBL" id="VDN51991.1"/>
    </source>
</evidence>
<feature type="domain" description="C-CAP/cofactor C-like" evidence="3">
    <location>
        <begin position="251"/>
        <end position="391"/>
    </location>
</feature>
<name>A0A0N4UJD7_DRAME</name>
<dbReference type="GO" id="GO:0000902">
    <property type="term" value="P:cell morphogenesis"/>
    <property type="evidence" value="ECO:0007669"/>
    <property type="project" value="TreeGrafter"/>
</dbReference>
<reference evidence="4 6" key="2">
    <citation type="submission" date="2018-11" db="EMBL/GenBank/DDBJ databases">
        <authorList>
            <consortium name="Pathogen Informatics"/>
        </authorList>
    </citation>
    <scope>NUCLEOTIDE SEQUENCE [LARGE SCALE GENOMIC DNA]</scope>
</reference>
<feature type="compositionally biased region" description="Pro residues" evidence="2">
    <location>
        <begin position="165"/>
        <end position="176"/>
    </location>
</feature>
<dbReference type="Gene3D" id="1.25.40.330">
    <property type="entry name" value="Adenylate cyclase-associated CAP, N-terminal domain"/>
    <property type="match status" value="1"/>
</dbReference>
<protein>
    <submittedName>
        <fullName evidence="7">Adenylyl cyclase-associated protein</fullName>
    </submittedName>
</protein>
<comment type="similarity">
    <text evidence="1">Belongs to the CAP family.</text>
</comment>
<dbReference type="PANTHER" id="PTHR10652">
    <property type="entry name" value="ADENYLYL CYCLASE-ASSOCIATED PROTEIN"/>
    <property type="match status" value="1"/>
</dbReference>
<dbReference type="EMBL" id="UYYG01000039">
    <property type="protein sequence ID" value="VDN51991.1"/>
    <property type="molecule type" value="Genomic_DNA"/>
</dbReference>
<evidence type="ECO:0000256" key="2">
    <source>
        <dbReference type="SAM" id="MobiDB-lite"/>
    </source>
</evidence>
<gene>
    <name evidence="4" type="ORF">DME_LOCUS1964</name>
</gene>
<dbReference type="Pfam" id="PF08603">
    <property type="entry name" value="CAP_C"/>
    <property type="match status" value="1"/>
</dbReference>
<dbReference type="InterPro" id="IPR036223">
    <property type="entry name" value="CAP_C_sf"/>
</dbReference>
<dbReference type="GO" id="GO:0005737">
    <property type="term" value="C:cytoplasm"/>
    <property type="evidence" value="ECO:0007669"/>
    <property type="project" value="TreeGrafter"/>
</dbReference>
<evidence type="ECO:0000313" key="6">
    <source>
        <dbReference type="Proteomes" id="UP000274756"/>
    </source>
</evidence>
<reference evidence="7" key="1">
    <citation type="submission" date="2017-02" db="UniProtKB">
        <authorList>
            <consortium name="WormBaseParasite"/>
        </authorList>
    </citation>
    <scope>IDENTIFICATION</scope>
</reference>
<keyword evidence="6" id="KW-1185">Reference proteome</keyword>
<dbReference type="InterPro" id="IPR017901">
    <property type="entry name" value="C-CAP_CF_C-like"/>
</dbReference>
<dbReference type="InterPro" id="IPR053950">
    <property type="entry name" value="CAP_N"/>
</dbReference>
<dbReference type="InterPro" id="IPR013912">
    <property type="entry name" value="Adenylate_cyclase-assoc_CAP_C"/>
</dbReference>
<dbReference type="SMART" id="SM00673">
    <property type="entry name" value="CARP"/>
    <property type="match status" value="2"/>
</dbReference>
<dbReference type="InterPro" id="IPR036222">
    <property type="entry name" value="CAP_N_sf"/>
</dbReference>
<dbReference type="GO" id="GO:0007015">
    <property type="term" value="P:actin filament organization"/>
    <property type="evidence" value="ECO:0007669"/>
    <property type="project" value="TreeGrafter"/>
</dbReference>
<sequence>MMATAVDIERNFIWIAAGKEEPTAEEKQQMLSPMFDLIKEVSQMAESKRKETTSNHISAVSDGIQIFGWLIMKPAVISYVNDMIDAATFFANRVMSDYKVDNKNPHSNWAKALLEVLNAIKSYVSQYHSKGLIWNTDPGASPQKSVSSVAAPSGLSQSPVASAVLPPPPPPPPPLPGLKCGTDNANVDRAALFAEINTGENITRRLKKVTADMQTHKNPALRAHIDETKFPKINEILRPSSVANKIDVEKTTKAKTFLENGKQWNIEYHKNNQNIVVEINDMKQTVYVFKCENSIIQIKGKLNSITLDGCKKVAIVFDSLLSQVEVINCQRMKIETRGAMPTLSIQKTDGCQVFLSKEAMSNAEIITSKSSEMNILVPIGADGDFVIFFDSSHKMMRIK</sequence>
<dbReference type="Pfam" id="PF21938">
    <property type="entry name" value="CAP_N"/>
    <property type="match status" value="1"/>
</dbReference>
<dbReference type="InterPro" id="IPR001837">
    <property type="entry name" value="Adenylate_cyclase-assoc_CAP"/>
</dbReference>
<evidence type="ECO:0000313" key="7">
    <source>
        <dbReference type="WBParaSite" id="DME_0000776701-mRNA-1"/>
    </source>
</evidence>
<evidence type="ECO:0000259" key="3">
    <source>
        <dbReference type="PROSITE" id="PS51329"/>
    </source>
</evidence>
<dbReference type="GO" id="GO:0003779">
    <property type="term" value="F:actin binding"/>
    <property type="evidence" value="ECO:0007669"/>
    <property type="project" value="InterPro"/>
</dbReference>
<dbReference type="GO" id="GO:0008179">
    <property type="term" value="F:adenylate cyclase binding"/>
    <property type="evidence" value="ECO:0007669"/>
    <property type="project" value="TreeGrafter"/>
</dbReference>
<organism evidence="5 7">
    <name type="scientific">Dracunculus medinensis</name>
    <name type="common">Guinea worm</name>
    <dbReference type="NCBI Taxonomy" id="318479"/>
    <lineage>
        <taxon>Eukaryota</taxon>
        <taxon>Metazoa</taxon>
        <taxon>Ecdysozoa</taxon>
        <taxon>Nematoda</taxon>
        <taxon>Chromadorea</taxon>
        <taxon>Rhabditida</taxon>
        <taxon>Spirurina</taxon>
        <taxon>Dracunculoidea</taxon>
        <taxon>Dracunculidae</taxon>
        <taxon>Dracunculus</taxon>
    </lineage>
</organism>
<dbReference type="PANTHER" id="PTHR10652:SF0">
    <property type="entry name" value="ADENYLYL CYCLASE-ASSOCIATED PROTEIN"/>
    <property type="match status" value="1"/>
</dbReference>
<evidence type="ECO:0000313" key="5">
    <source>
        <dbReference type="Proteomes" id="UP000038040"/>
    </source>
</evidence>
<dbReference type="OrthoDB" id="1601at2759"/>
<dbReference type="GO" id="GO:0019933">
    <property type="term" value="P:cAMP-mediated signaling"/>
    <property type="evidence" value="ECO:0007669"/>
    <property type="project" value="TreeGrafter"/>
</dbReference>
<accession>A0A0N4UJD7</accession>
<feature type="compositionally biased region" description="Polar residues" evidence="2">
    <location>
        <begin position="143"/>
        <end position="157"/>
    </location>
</feature>
<dbReference type="Proteomes" id="UP000274756">
    <property type="component" value="Unassembled WGS sequence"/>
</dbReference>
<dbReference type="InterPro" id="IPR006599">
    <property type="entry name" value="CARP_motif"/>
</dbReference>
<dbReference type="SUPFAM" id="SSF101278">
    <property type="entry name" value="N-terminal domain of adenylylcyclase associated protein, CAP"/>
    <property type="match status" value="1"/>
</dbReference>
<dbReference type="STRING" id="318479.A0A0N4UJD7"/>
<dbReference type="SUPFAM" id="SSF69340">
    <property type="entry name" value="C-terminal domain of adenylylcyclase associated protein"/>
    <property type="match status" value="1"/>
</dbReference>
<evidence type="ECO:0000256" key="1">
    <source>
        <dbReference type="ARBA" id="ARBA00007659"/>
    </source>
</evidence>
<feature type="region of interest" description="Disordered" evidence="2">
    <location>
        <begin position="143"/>
        <end position="178"/>
    </location>
</feature>
<dbReference type="WBParaSite" id="DME_0000776701-mRNA-1">
    <property type="protein sequence ID" value="DME_0000776701-mRNA-1"/>
    <property type="gene ID" value="DME_0000776701"/>
</dbReference>
<dbReference type="AlphaFoldDB" id="A0A0N4UJD7"/>
<proteinExistence type="inferred from homology"/>
<dbReference type="Gene3D" id="2.160.20.70">
    <property type="match status" value="1"/>
</dbReference>
<dbReference type="InterPro" id="IPR016098">
    <property type="entry name" value="CAP/MinC_C"/>
</dbReference>
<dbReference type="Proteomes" id="UP000038040">
    <property type="component" value="Unplaced"/>
</dbReference>
<dbReference type="PROSITE" id="PS51329">
    <property type="entry name" value="C_CAP_COFACTOR_C"/>
    <property type="match status" value="1"/>
</dbReference>